<keyword evidence="7" id="KW-0472">Membrane</keyword>
<dbReference type="SMART" id="SM00382">
    <property type="entry name" value="AAA"/>
    <property type="match status" value="1"/>
</dbReference>
<evidence type="ECO:0000256" key="6">
    <source>
        <dbReference type="ARBA" id="ARBA00022967"/>
    </source>
</evidence>
<name>A0ABP7PP10_9ACTN</name>
<feature type="domain" description="ABC transporter" evidence="10">
    <location>
        <begin position="6"/>
        <end position="236"/>
    </location>
</feature>
<evidence type="ECO:0000256" key="1">
    <source>
        <dbReference type="ARBA" id="ARBA00004413"/>
    </source>
</evidence>
<accession>A0ABP7PP10</accession>
<evidence type="ECO:0000256" key="4">
    <source>
        <dbReference type="ARBA" id="ARBA00022741"/>
    </source>
</evidence>
<sequence length="309" mass="32135">MSAPAIEVAGLGKTYGSVTALDGIDFEVPRGTILGLLGPNASGKTTTVSILATLQRPSAGTARIDGHEVTAEPDRVRELISLTGQYAALMEGLTAAENLSFFGRLTGLRGAAVARRTGELVDLFDLGEVASRRVGQLSGGMRRRVDIAAALVTRPSVLFLDEPTTGLDPRSRTAVWETVATLREQGITVLLTTQYLEEADRLADSIVMLGSGRVVAAGTPEQLKSAAGAPTCELTVGPRSDPDAVAALLTGFTLLDRTDTGALAVRAPDGMGTVADVIGVLRAAEVDVADIGLRRPSLDDVFLQLTDAG</sequence>
<comment type="caution">
    <text evidence="11">The sequence shown here is derived from an EMBL/GenBank/DDBJ whole genome shotgun (WGS) entry which is preliminary data.</text>
</comment>
<dbReference type="InterPro" id="IPR017871">
    <property type="entry name" value="ABC_transporter-like_CS"/>
</dbReference>
<evidence type="ECO:0000256" key="3">
    <source>
        <dbReference type="ARBA" id="ARBA00022475"/>
    </source>
</evidence>
<keyword evidence="3" id="KW-1003">Cell membrane</keyword>
<dbReference type="NCBIfam" id="TIGR01188">
    <property type="entry name" value="drrA"/>
    <property type="match status" value="1"/>
</dbReference>
<keyword evidence="6" id="KW-1278">Translocase</keyword>
<dbReference type="EMBL" id="BAAAZW010000011">
    <property type="protein sequence ID" value="GAA3968907.1"/>
    <property type="molecule type" value="Genomic_DNA"/>
</dbReference>
<evidence type="ECO:0000313" key="12">
    <source>
        <dbReference type="Proteomes" id="UP001418444"/>
    </source>
</evidence>
<dbReference type="PANTHER" id="PTHR42711:SF19">
    <property type="entry name" value="DOXORUBICIN RESISTANCE ATP-BINDING PROTEIN DRRA"/>
    <property type="match status" value="1"/>
</dbReference>
<dbReference type="InterPro" id="IPR005894">
    <property type="entry name" value="DrrA"/>
</dbReference>
<evidence type="ECO:0000256" key="2">
    <source>
        <dbReference type="ARBA" id="ARBA00022448"/>
    </source>
</evidence>
<dbReference type="RefSeq" id="WP_344785562.1">
    <property type="nucleotide sequence ID" value="NZ_BAAAZW010000011.1"/>
</dbReference>
<evidence type="ECO:0000313" key="11">
    <source>
        <dbReference type="EMBL" id="GAA3968907.1"/>
    </source>
</evidence>
<dbReference type="InterPro" id="IPR003439">
    <property type="entry name" value="ABC_transporter-like_ATP-bd"/>
</dbReference>
<proteinExistence type="inferred from homology"/>
<keyword evidence="12" id="KW-1185">Reference proteome</keyword>
<evidence type="ECO:0000256" key="5">
    <source>
        <dbReference type="ARBA" id="ARBA00022840"/>
    </source>
</evidence>
<dbReference type="GO" id="GO:0005524">
    <property type="term" value="F:ATP binding"/>
    <property type="evidence" value="ECO:0007669"/>
    <property type="project" value="UniProtKB-KW"/>
</dbReference>
<keyword evidence="5 11" id="KW-0067">ATP-binding</keyword>
<keyword evidence="2" id="KW-0813">Transport</keyword>
<dbReference type="PROSITE" id="PS00211">
    <property type="entry name" value="ABC_TRANSPORTER_1"/>
    <property type="match status" value="1"/>
</dbReference>
<gene>
    <name evidence="11" type="ORF">GCM10022231_32490</name>
</gene>
<keyword evidence="8" id="KW-0046">Antibiotic resistance</keyword>
<comment type="subcellular location">
    <subcellularLocation>
        <location evidence="1">Cell membrane</location>
        <topology evidence="1">Peripheral membrane protein</topology>
        <orientation evidence="1">Cytoplasmic side</orientation>
    </subcellularLocation>
</comment>
<dbReference type="InterPro" id="IPR027417">
    <property type="entry name" value="P-loop_NTPase"/>
</dbReference>
<evidence type="ECO:0000256" key="9">
    <source>
        <dbReference type="ARBA" id="ARBA00049985"/>
    </source>
</evidence>
<dbReference type="Proteomes" id="UP001418444">
    <property type="component" value="Unassembled WGS sequence"/>
</dbReference>
<evidence type="ECO:0000256" key="7">
    <source>
        <dbReference type="ARBA" id="ARBA00023136"/>
    </source>
</evidence>
<dbReference type="PANTHER" id="PTHR42711">
    <property type="entry name" value="ABC TRANSPORTER ATP-BINDING PROTEIN"/>
    <property type="match status" value="1"/>
</dbReference>
<protein>
    <submittedName>
        <fullName evidence="11">Daunorubicin resistance protein DrrA family ABC transporter ATP-binding protein</fullName>
    </submittedName>
</protein>
<keyword evidence="4" id="KW-0547">Nucleotide-binding</keyword>
<dbReference type="InterPro" id="IPR050763">
    <property type="entry name" value="ABC_transporter_ATP-binding"/>
</dbReference>
<reference evidence="12" key="1">
    <citation type="journal article" date="2019" name="Int. J. Syst. Evol. Microbiol.">
        <title>The Global Catalogue of Microorganisms (GCM) 10K type strain sequencing project: providing services to taxonomists for standard genome sequencing and annotation.</title>
        <authorList>
            <consortium name="The Broad Institute Genomics Platform"/>
            <consortium name="The Broad Institute Genome Sequencing Center for Infectious Disease"/>
            <person name="Wu L."/>
            <person name="Ma J."/>
        </authorList>
    </citation>
    <scope>NUCLEOTIDE SEQUENCE [LARGE SCALE GENOMIC DNA]</scope>
    <source>
        <strain evidence="12">JCM 16923</strain>
    </source>
</reference>
<evidence type="ECO:0000256" key="8">
    <source>
        <dbReference type="ARBA" id="ARBA00023251"/>
    </source>
</evidence>
<dbReference type="Gene3D" id="3.40.50.300">
    <property type="entry name" value="P-loop containing nucleotide triphosphate hydrolases"/>
    <property type="match status" value="1"/>
</dbReference>
<organism evidence="11 12">
    <name type="scientific">Gordonia caeni</name>
    <dbReference type="NCBI Taxonomy" id="1007097"/>
    <lineage>
        <taxon>Bacteria</taxon>
        <taxon>Bacillati</taxon>
        <taxon>Actinomycetota</taxon>
        <taxon>Actinomycetes</taxon>
        <taxon>Mycobacteriales</taxon>
        <taxon>Gordoniaceae</taxon>
        <taxon>Gordonia</taxon>
    </lineage>
</organism>
<dbReference type="SUPFAM" id="SSF52540">
    <property type="entry name" value="P-loop containing nucleoside triphosphate hydrolases"/>
    <property type="match status" value="1"/>
</dbReference>
<dbReference type="PROSITE" id="PS50893">
    <property type="entry name" value="ABC_TRANSPORTER_2"/>
    <property type="match status" value="1"/>
</dbReference>
<dbReference type="Pfam" id="PF00005">
    <property type="entry name" value="ABC_tran"/>
    <property type="match status" value="1"/>
</dbReference>
<dbReference type="InterPro" id="IPR003593">
    <property type="entry name" value="AAA+_ATPase"/>
</dbReference>
<comment type="similarity">
    <text evidence="9">Belongs to the ABC transporter superfamily. Drug exporter-1 (DrugE1) (TC 3.A.1.105) family.</text>
</comment>
<evidence type="ECO:0000259" key="10">
    <source>
        <dbReference type="PROSITE" id="PS50893"/>
    </source>
</evidence>